<dbReference type="GO" id="GO:0016301">
    <property type="term" value="F:kinase activity"/>
    <property type="evidence" value="ECO:0007669"/>
    <property type="project" value="UniProtKB-KW"/>
</dbReference>
<evidence type="ECO:0000256" key="2">
    <source>
        <dbReference type="ARBA" id="ARBA00012438"/>
    </source>
</evidence>
<keyword evidence="9" id="KW-0812">Transmembrane</keyword>
<accession>A0ABP7JA05</accession>
<keyword evidence="9" id="KW-0472">Membrane</keyword>
<proteinExistence type="predicted"/>
<evidence type="ECO:0000256" key="8">
    <source>
        <dbReference type="ARBA" id="ARBA00023012"/>
    </source>
</evidence>
<dbReference type="Pfam" id="PF07730">
    <property type="entry name" value="HisKA_3"/>
    <property type="match status" value="1"/>
</dbReference>
<dbReference type="InterPro" id="IPR011712">
    <property type="entry name" value="Sig_transdc_His_kin_sub3_dim/P"/>
</dbReference>
<dbReference type="EMBL" id="BAAAZR010000040">
    <property type="protein sequence ID" value="GAA3838087.1"/>
    <property type="molecule type" value="Genomic_DNA"/>
</dbReference>
<dbReference type="Gene3D" id="1.20.5.1930">
    <property type="match status" value="1"/>
</dbReference>
<feature type="transmembrane region" description="Helical" evidence="9">
    <location>
        <begin position="83"/>
        <end position="116"/>
    </location>
</feature>
<keyword evidence="6 11" id="KW-0418">Kinase</keyword>
<evidence type="ECO:0000313" key="12">
    <source>
        <dbReference type="Proteomes" id="UP001500888"/>
    </source>
</evidence>
<evidence type="ECO:0000256" key="1">
    <source>
        <dbReference type="ARBA" id="ARBA00000085"/>
    </source>
</evidence>
<dbReference type="Gene3D" id="3.30.565.10">
    <property type="entry name" value="Histidine kinase-like ATPase, C-terminal domain"/>
    <property type="match status" value="1"/>
</dbReference>
<keyword evidence="5" id="KW-0547">Nucleotide-binding</keyword>
<evidence type="ECO:0000256" key="7">
    <source>
        <dbReference type="ARBA" id="ARBA00022840"/>
    </source>
</evidence>
<organism evidence="11 12">
    <name type="scientific">Sphaerisporangium flaviroseum</name>
    <dbReference type="NCBI Taxonomy" id="509199"/>
    <lineage>
        <taxon>Bacteria</taxon>
        <taxon>Bacillati</taxon>
        <taxon>Actinomycetota</taxon>
        <taxon>Actinomycetes</taxon>
        <taxon>Streptosporangiales</taxon>
        <taxon>Streptosporangiaceae</taxon>
        <taxon>Sphaerisporangium</taxon>
    </lineage>
</organism>
<dbReference type="CDD" id="cd16917">
    <property type="entry name" value="HATPase_UhpB-NarQ-NarX-like"/>
    <property type="match status" value="1"/>
</dbReference>
<evidence type="ECO:0000256" key="5">
    <source>
        <dbReference type="ARBA" id="ARBA00022741"/>
    </source>
</evidence>
<dbReference type="InterPro" id="IPR050482">
    <property type="entry name" value="Sensor_HK_TwoCompSys"/>
</dbReference>
<dbReference type="Pfam" id="PF02518">
    <property type="entry name" value="HATPase_c"/>
    <property type="match status" value="1"/>
</dbReference>
<keyword evidence="8" id="KW-0902">Two-component regulatory system</keyword>
<dbReference type="PANTHER" id="PTHR24421:SF10">
    <property type="entry name" value="NITRATE_NITRITE SENSOR PROTEIN NARQ"/>
    <property type="match status" value="1"/>
</dbReference>
<dbReference type="PANTHER" id="PTHR24421">
    <property type="entry name" value="NITRATE/NITRITE SENSOR PROTEIN NARX-RELATED"/>
    <property type="match status" value="1"/>
</dbReference>
<evidence type="ECO:0000256" key="6">
    <source>
        <dbReference type="ARBA" id="ARBA00022777"/>
    </source>
</evidence>
<keyword evidence="4" id="KW-0808">Transferase</keyword>
<reference evidence="12" key="1">
    <citation type="journal article" date="2019" name="Int. J. Syst. Evol. Microbiol.">
        <title>The Global Catalogue of Microorganisms (GCM) 10K type strain sequencing project: providing services to taxonomists for standard genome sequencing and annotation.</title>
        <authorList>
            <consortium name="The Broad Institute Genomics Platform"/>
            <consortium name="The Broad Institute Genome Sequencing Center for Infectious Disease"/>
            <person name="Wu L."/>
            <person name="Ma J."/>
        </authorList>
    </citation>
    <scope>NUCLEOTIDE SEQUENCE [LARGE SCALE GENOMIC DNA]</scope>
    <source>
        <strain evidence="12">JCM 16908</strain>
    </source>
</reference>
<gene>
    <name evidence="11" type="ORF">GCM10022226_70340</name>
</gene>
<feature type="domain" description="Histidine kinase/HSP90-like ATPase" evidence="10">
    <location>
        <begin position="297"/>
        <end position="386"/>
    </location>
</feature>
<dbReference type="InterPro" id="IPR036890">
    <property type="entry name" value="HATPase_C_sf"/>
</dbReference>
<keyword evidence="3" id="KW-0597">Phosphoprotein</keyword>
<keyword evidence="12" id="KW-1185">Reference proteome</keyword>
<evidence type="ECO:0000313" key="11">
    <source>
        <dbReference type="EMBL" id="GAA3838087.1"/>
    </source>
</evidence>
<name>A0ABP7JA05_9ACTN</name>
<protein>
    <recommendedName>
        <fullName evidence="2">histidine kinase</fullName>
        <ecNumber evidence="2">2.7.13.3</ecNumber>
    </recommendedName>
</protein>
<dbReference type="InterPro" id="IPR003594">
    <property type="entry name" value="HATPase_dom"/>
</dbReference>
<feature type="transmembrane region" description="Helical" evidence="9">
    <location>
        <begin position="136"/>
        <end position="161"/>
    </location>
</feature>
<keyword evidence="7" id="KW-0067">ATP-binding</keyword>
<dbReference type="Proteomes" id="UP001500888">
    <property type="component" value="Unassembled WGS sequence"/>
</dbReference>
<comment type="caution">
    <text evidence="11">The sequence shown here is derived from an EMBL/GenBank/DDBJ whole genome shotgun (WGS) entry which is preliminary data.</text>
</comment>
<evidence type="ECO:0000256" key="3">
    <source>
        <dbReference type="ARBA" id="ARBA00022553"/>
    </source>
</evidence>
<evidence type="ECO:0000256" key="9">
    <source>
        <dbReference type="SAM" id="Phobius"/>
    </source>
</evidence>
<evidence type="ECO:0000259" key="10">
    <source>
        <dbReference type="SMART" id="SM00387"/>
    </source>
</evidence>
<dbReference type="SUPFAM" id="SSF55874">
    <property type="entry name" value="ATPase domain of HSP90 chaperone/DNA topoisomerase II/histidine kinase"/>
    <property type="match status" value="1"/>
</dbReference>
<evidence type="ECO:0000256" key="4">
    <source>
        <dbReference type="ARBA" id="ARBA00022679"/>
    </source>
</evidence>
<feature type="transmembrane region" description="Helical" evidence="9">
    <location>
        <begin position="6"/>
        <end position="28"/>
    </location>
</feature>
<keyword evidence="9" id="KW-1133">Transmembrane helix</keyword>
<dbReference type="SMART" id="SM00387">
    <property type="entry name" value="HATPase_c"/>
    <property type="match status" value="1"/>
</dbReference>
<dbReference type="EC" id="2.7.13.3" evidence="2"/>
<sequence length="404" mass="43276">MLLGLVTGVAELVFLCLAGGVAGLLSPWPRARLRVQRASATGAARFVAIERARLAGWFDHGVAGGNLKSRAGERLEHGGYRYLVLRAVVGVLGGYVAAGILFFGVLLLFGGLWALRSGQSDAVPLRFPGVHMVSDTWVVGIAGGIASLALFGPWCLVVVAAERRLAAHFLGADTREAMRRRITELTVTRTGMVRAIDDERRRIERDLHDGVQQRGLALSMLLGRARHTPDPGKAARLVDEAYTESRRLLDELRSVAWRIYPAALDELGLRDALRGVAERSGVPVSIDYRLAGRPVSEVETAVYFVVREAITNATKHAAAREIVVSLTEDERSVNVVISDDGRGGADPSGGGLSGLARRVRALDGRFDVHSPAGGPTRVTATLPLLLQETEPSARQAPVSEPPCG</sequence>
<comment type="catalytic activity">
    <reaction evidence="1">
        <text>ATP + protein L-histidine = ADP + protein N-phospho-L-histidine.</text>
        <dbReference type="EC" id="2.7.13.3"/>
    </reaction>
</comment>